<keyword evidence="2" id="KW-0813">Transport</keyword>
<evidence type="ECO:0000256" key="2">
    <source>
        <dbReference type="ARBA" id="ARBA00022448"/>
    </source>
</evidence>
<dbReference type="InterPro" id="IPR016152">
    <property type="entry name" value="PTrfase/Anion_transptr"/>
</dbReference>
<dbReference type="GO" id="GO:0016301">
    <property type="term" value="F:kinase activity"/>
    <property type="evidence" value="ECO:0007669"/>
    <property type="project" value="UniProtKB-KW"/>
</dbReference>
<reference evidence="8 9" key="1">
    <citation type="submission" date="2019-01" db="EMBL/GenBank/DDBJ databases">
        <title>Bacillus sp. M5HDSG1-1, whole genome shotgun sequence.</title>
        <authorList>
            <person name="Tuo L."/>
        </authorList>
    </citation>
    <scope>NUCLEOTIDE SEQUENCE [LARGE SCALE GENOMIC DNA]</scope>
    <source>
        <strain evidence="8 9">M5HDSG1-1</strain>
    </source>
</reference>
<evidence type="ECO:0000256" key="1">
    <source>
        <dbReference type="ARBA" id="ARBA00004496"/>
    </source>
</evidence>
<dbReference type="PANTHER" id="PTHR36203:SF5">
    <property type="entry name" value="PTS SYSTEM, EIIA COMPONENT"/>
    <property type="match status" value="1"/>
</dbReference>
<keyword evidence="5" id="KW-0598">Phosphotransferase system</keyword>
<dbReference type="InterPro" id="IPR002178">
    <property type="entry name" value="PTS_EIIA_type-2_dom"/>
</dbReference>
<comment type="subcellular location">
    <subcellularLocation>
        <location evidence="1">Cytoplasm</location>
    </subcellularLocation>
</comment>
<dbReference type="Gene3D" id="3.40.930.10">
    <property type="entry name" value="Mannitol-specific EII, Chain A"/>
    <property type="match status" value="1"/>
</dbReference>
<dbReference type="Proteomes" id="UP000288024">
    <property type="component" value="Unassembled WGS sequence"/>
</dbReference>
<proteinExistence type="predicted"/>
<keyword evidence="3" id="KW-0963">Cytoplasm</keyword>
<keyword evidence="8" id="KW-0762">Sugar transport</keyword>
<evidence type="ECO:0000256" key="3">
    <source>
        <dbReference type="ARBA" id="ARBA00022490"/>
    </source>
</evidence>
<dbReference type="PROSITE" id="PS51094">
    <property type="entry name" value="PTS_EIIA_TYPE_2"/>
    <property type="match status" value="1"/>
</dbReference>
<keyword evidence="6" id="KW-0418">Kinase</keyword>
<evidence type="ECO:0000256" key="5">
    <source>
        <dbReference type="ARBA" id="ARBA00022683"/>
    </source>
</evidence>
<dbReference type="GO" id="GO:0005737">
    <property type="term" value="C:cytoplasm"/>
    <property type="evidence" value="ECO:0007669"/>
    <property type="project" value="UniProtKB-SubCell"/>
</dbReference>
<evidence type="ECO:0000259" key="7">
    <source>
        <dbReference type="PROSITE" id="PS51094"/>
    </source>
</evidence>
<evidence type="ECO:0000313" key="9">
    <source>
        <dbReference type="Proteomes" id="UP000288024"/>
    </source>
</evidence>
<sequence length="147" mass="16216">MKFLEKSLVKIDVNVSTPDDAIRAAGKMLVDGDLVEGEYVEAMVASYHKNGAYFVLAPQIALPHARPEDGVKEASVSLVRLMKPVVFGNEANDPVQLVFALGASSNMEHLKILQKLLKLLNNQNNVKRILEMKTYLELEELLGGINL</sequence>
<evidence type="ECO:0000256" key="4">
    <source>
        <dbReference type="ARBA" id="ARBA00022679"/>
    </source>
</evidence>
<feature type="domain" description="PTS EIIA type-2" evidence="7">
    <location>
        <begin position="2"/>
        <end position="145"/>
    </location>
</feature>
<dbReference type="PANTHER" id="PTHR36203">
    <property type="entry name" value="ASCORBATE-SPECIFIC PTS SYSTEM EIIA COMPONENT"/>
    <property type="match status" value="1"/>
</dbReference>
<dbReference type="GO" id="GO:0009401">
    <property type="term" value="P:phosphoenolpyruvate-dependent sugar phosphotransferase system"/>
    <property type="evidence" value="ECO:0007669"/>
    <property type="project" value="UniProtKB-KW"/>
</dbReference>
<dbReference type="Pfam" id="PF00359">
    <property type="entry name" value="PTS_EIIA_2"/>
    <property type="match status" value="1"/>
</dbReference>
<dbReference type="RefSeq" id="WP_127739616.1">
    <property type="nucleotide sequence ID" value="NZ_CP196003.1"/>
</dbReference>
<dbReference type="SUPFAM" id="SSF55804">
    <property type="entry name" value="Phoshotransferase/anion transport protein"/>
    <property type="match status" value="1"/>
</dbReference>
<dbReference type="EMBL" id="RZTZ01000008">
    <property type="protein sequence ID" value="RVT59837.1"/>
    <property type="molecule type" value="Genomic_DNA"/>
</dbReference>
<accession>A0A3S2UE43</accession>
<protein>
    <submittedName>
        <fullName evidence="8">PTS sugar transporter subunit IIA</fullName>
    </submittedName>
</protein>
<dbReference type="CDD" id="cd00211">
    <property type="entry name" value="PTS_IIA_fru"/>
    <property type="match status" value="1"/>
</dbReference>
<dbReference type="InterPro" id="IPR051351">
    <property type="entry name" value="Ascorbate-PTS_EIIA_comp"/>
</dbReference>
<keyword evidence="4" id="KW-0808">Transferase</keyword>
<organism evidence="8 9">
    <name type="scientific">Niallia taxi</name>
    <dbReference type="NCBI Taxonomy" id="2499688"/>
    <lineage>
        <taxon>Bacteria</taxon>
        <taxon>Bacillati</taxon>
        <taxon>Bacillota</taxon>
        <taxon>Bacilli</taxon>
        <taxon>Bacillales</taxon>
        <taxon>Bacillaceae</taxon>
        <taxon>Niallia</taxon>
    </lineage>
</organism>
<dbReference type="AlphaFoldDB" id="A0A3S2UE43"/>
<comment type="caution">
    <text evidence="8">The sequence shown here is derived from an EMBL/GenBank/DDBJ whole genome shotgun (WGS) entry which is preliminary data.</text>
</comment>
<evidence type="ECO:0000256" key="6">
    <source>
        <dbReference type="ARBA" id="ARBA00022777"/>
    </source>
</evidence>
<evidence type="ECO:0000313" key="8">
    <source>
        <dbReference type="EMBL" id="RVT59837.1"/>
    </source>
</evidence>
<gene>
    <name evidence="8" type="ORF">EM808_18125</name>
</gene>
<name>A0A3S2UE43_9BACI</name>
<keyword evidence="9" id="KW-1185">Reference proteome</keyword>